<organism evidence="1">
    <name type="scientific">marine sediment metagenome</name>
    <dbReference type="NCBI Taxonomy" id="412755"/>
    <lineage>
        <taxon>unclassified sequences</taxon>
        <taxon>metagenomes</taxon>
        <taxon>ecological metagenomes</taxon>
    </lineage>
</organism>
<name>A0A0F9MFG8_9ZZZZ</name>
<dbReference type="EMBL" id="LAZR01005667">
    <property type="protein sequence ID" value="KKM98091.1"/>
    <property type="molecule type" value="Genomic_DNA"/>
</dbReference>
<proteinExistence type="predicted"/>
<evidence type="ECO:0000313" key="1">
    <source>
        <dbReference type="EMBL" id="KKM98091.1"/>
    </source>
</evidence>
<dbReference type="AlphaFoldDB" id="A0A0F9MFG8"/>
<protein>
    <submittedName>
        <fullName evidence="1">Uncharacterized protein</fullName>
    </submittedName>
</protein>
<reference evidence="1" key="1">
    <citation type="journal article" date="2015" name="Nature">
        <title>Complex archaea that bridge the gap between prokaryotes and eukaryotes.</title>
        <authorList>
            <person name="Spang A."/>
            <person name="Saw J.H."/>
            <person name="Jorgensen S.L."/>
            <person name="Zaremba-Niedzwiedzka K."/>
            <person name="Martijn J."/>
            <person name="Lind A.E."/>
            <person name="van Eijk R."/>
            <person name="Schleper C."/>
            <person name="Guy L."/>
            <person name="Ettema T.J."/>
        </authorList>
    </citation>
    <scope>NUCLEOTIDE SEQUENCE</scope>
</reference>
<sequence length="41" mass="4769">MISKILEITLIQFKNLKVNLKILQSDCRLSGPWFIVEIIPI</sequence>
<gene>
    <name evidence="1" type="ORF">LCGC14_1161440</name>
</gene>
<comment type="caution">
    <text evidence="1">The sequence shown here is derived from an EMBL/GenBank/DDBJ whole genome shotgun (WGS) entry which is preliminary data.</text>
</comment>
<accession>A0A0F9MFG8</accession>